<dbReference type="InterPro" id="IPR040673">
    <property type="entry name" value="CCDC81_HU_dom_2"/>
</dbReference>
<dbReference type="PANTHER" id="PTHR47225:SF1">
    <property type="entry name" value="EF-HAND CALCIUM-BINDING DOMAIN-CONTAINING PROTEIN 12"/>
    <property type="match status" value="1"/>
</dbReference>
<proteinExistence type="predicted"/>
<reference evidence="3 4" key="1">
    <citation type="journal article" date="2023" name="J. Hered.">
        <title>Chromosome-level genome of the wood stork (Mycteria americana) provides insight into avian chromosome evolution.</title>
        <authorList>
            <person name="Flamio R. Jr."/>
            <person name="Ramstad K.M."/>
        </authorList>
    </citation>
    <scope>NUCLEOTIDE SEQUENCE [LARGE SCALE GENOMIC DNA]</scope>
    <source>
        <strain evidence="3">JAX WOST 10</strain>
    </source>
</reference>
<evidence type="ECO:0000313" key="3">
    <source>
        <dbReference type="EMBL" id="KAK4805773.1"/>
    </source>
</evidence>
<feature type="region of interest" description="Disordered" evidence="1">
    <location>
        <begin position="1"/>
        <end position="28"/>
    </location>
</feature>
<evidence type="ECO:0000256" key="1">
    <source>
        <dbReference type="SAM" id="MobiDB-lite"/>
    </source>
</evidence>
<accession>A0AAN7RRQ8</accession>
<evidence type="ECO:0000313" key="4">
    <source>
        <dbReference type="Proteomes" id="UP001333110"/>
    </source>
</evidence>
<feature type="domain" description="CCDC81 HU" evidence="2">
    <location>
        <begin position="133"/>
        <end position="204"/>
    </location>
</feature>
<keyword evidence="4" id="KW-1185">Reference proteome</keyword>
<organism evidence="3 4">
    <name type="scientific">Mycteria americana</name>
    <name type="common">Wood stork</name>
    <dbReference type="NCBI Taxonomy" id="33587"/>
    <lineage>
        <taxon>Eukaryota</taxon>
        <taxon>Metazoa</taxon>
        <taxon>Chordata</taxon>
        <taxon>Craniata</taxon>
        <taxon>Vertebrata</taxon>
        <taxon>Euteleostomi</taxon>
        <taxon>Archelosauria</taxon>
        <taxon>Archosauria</taxon>
        <taxon>Dinosauria</taxon>
        <taxon>Saurischia</taxon>
        <taxon>Theropoda</taxon>
        <taxon>Coelurosauria</taxon>
        <taxon>Aves</taxon>
        <taxon>Neognathae</taxon>
        <taxon>Neoaves</taxon>
        <taxon>Aequornithes</taxon>
        <taxon>Ciconiiformes</taxon>
        <taxon>Ciconiidae</taxon>
        <taxon>Mycteria</taxon>
    </lineage>
</organism>
<name>A0AAN7RRQ8_MYCAM</name>
<dbReference type="InterPro" id="IPR042847">
    <property type="entry name" value="EFC12"/>
</dbReference>
<dbReference type="AlphaFoldDB" id="A0AAN7RRQ8"/>
<dbReference type="PANTHER" id="PTHR47225">
    <property type="entry name" value="EF-HAND CALCIUM-BINDING DOMAIN-CONTAINING PROTEIN 12"/>
    <property type="match status" value="1"/>
</dbReference>
<dbReference type="Pfam" id="PF18289">
    <property type="entry name" value="HU-CCDC81_euk_2"/>
    <property type="match status" value="1"/>
</dbReference>
<dbReference type="EMBL" id="JAUNZN010000054">
    <property type="protein sequence ID" value="KAK4805773.1"/>
    <property type="molecule type" value="Genomic_DNA"/>
</dbReference>
<sequence length="266" mass="29676">MAKGKLKPAPSTADKALGKGPATSKSKDDLVVAEVEIKDVPLTCRNLLTRGQTQDENKDSPIEWKEKCRMVRSGDGPVDEHCLPSTVEADLGELVDRYRRNAVRSYLKSSRLCKERDVHITDPALQKGEIKKVSVSYKKIHSDVPYSEEVVQNCMQETLNFFYFILRNREDTDFILKDVGTLAIRGTEVTMAFCEDFLLSLNKSTYMVEKLLTGKPWKGLAINRKKAKGMAGVMMFTPHSGHEAEAQRHQGLAETSPFVAAGTLLV</sequence>
<protein>
    <recommendedName>
        <fullName evidence="2">CCDC81 HU domain-containing protein</fullName>
    </recommendedName>
</protein>
<gene>
    <name evidence="3" type="ORF">QYF61_027844</name>
</gene>
<comment type="caution">
    <text evidence="3">The sequence shown here is derived from an EMBL/GenBank/DDBJ whole genome shotgun (WGS) entry which is preliminary data.</text>
</comment>
<dbReference type="Proteomes" id="UP001333110">
    <property type="component" value="Unassembled WGS sequence"/>
</dbReference>
<evidence type="ECO:0000259" key="2">
    <source>
        <dbReference type="Pfam" id="PF18289"/>
    </source>
</evidence>